<proteinExistence type="predicted"/>
<sequence>MPLMTRVWHNDEAGWWDLLADGAGGRKIRAVFHTARNRCWNRDISKLWLEING</sequence>
<keyword evidence="2" id="KW-1185">Reference proteome</keyword>
<comment type="caution">
    <text evidence="1">The sequence shown here is derived from an EMBL/GenBank/DDBJ whole genome shotgun (WGS) entry which is preliminary data.</text>
</comment>
<protein>
    <submittedName>
        <fullName evidence="1">Uncharacterized protein</fullName>
    </submittedName>
</protein>
<evidence type="ECO:0000313" key="2">
    <source>
        <dbReference type="Proteomes" id="UP001266099"/>
    </source>
</evidence>
<dbReference type="EMBL" id="JAVDUJ010000001">
    <property type="protein sequence ID" value="MDR6938506.1"/>
    <property type="molecule type" value="Genomic_DNA"/>
</dbReference>
<name>A0ABU1T0X2_9ACTO</name>
<reference evidence="1 2" key="1">
    <citation type="submission" date="2023-07" db="EMBL/GenBank/DDBJ databases">
        <title>Sequencing the genomes of 1000 actinobacteria strains.</title>
        <authorList>
            <person name="Klenk H.-P."/>
        </authorList>
    </citation>
    <scope>NUCLEOTIDE SEQUENCE [LARGE SCALE GENOMIC DNA]</scope>
    <source>
        <strain evidence="1 2">DSM 15539</strain>
    </source>
</reference>
<dbReference type="Proteomes" id="UP001266099">
    <property type="component" value="Unassembled WGS sequence"/>
</dbReference>
<organism evidence="1 2">
    <name type="scientific">Arcanobacterium hippocoleae</name>
    <dbReference type="NCBI Taxonomy" id="149017"/>
    <lineage>
        <taxon>Bacteria</taxon>
        <taxon>Bacillati</taxon>
        <taxon>Actinomycetota</taxon>
        <taxon>Actinomycetes</taxon>
        <taxon>Actinomycetales</taxon>
        <taxon>Actinomycetaceae</taxon>
        <taxon>Arcanobacterium</taxon>
    </lineage>
</organism>
<dbReference type="RefSeq" id="WP_309954401.1">
    <property type="nucleotide sequence ID" value="NZ_JAVDUJ010000001.1"/>
</dbReference>
<evidence type="ECO:0000313" key="1">
    <source>
        <dbReference type="EMBL" id="MDR6938506.1"/>
    </source>
</evidence>
<gene>
    <name evidence="1" type="ORF">J2S36_000049</name>
</gene>
<accession>A0ABU1T0X2</accession>